<reference evidence="1" key="1">
    <citation type="submission" date="2021-06" db="EMBL/GenBank/DDBJ databases">
        <authorList>
            <person name="Hodson N. C."/>
            <person name="Mongue J. A."/>
            <person name="Jaron S. K."/>
        </authorList>
    </citation>
    <scope>NUCLEOTIDE SEQUENCE</scope>
</reference>
<accession>A0A8J2KG00</accession>
<dbReference type="Proteomes" id="UP000708208">
    <property type="component" value="Unassembled WGS sequence"/>
</dbReference>
<dbReference type="EMBL" id="CAJVCH010307290">
    <property type="protein sequence ID" value="CAG7785925.1"/>
    <property type="molecule type" value="Genomic_DNA"/>
</dbReference>
<gene>
    <name evidence="1" type="ORF">AFUS01_LOCUS24520</name>
</gene>
<organism evidence="1 2">
    <name type="scientific">Allacma fusca</name>
    <dbReference type="NCBI Taxonomy" id="39272"/>
    <lineage>
        <taxon>Eukaryota</taxon>
        <taxon>Metazoa</taxon>
        <taxon>Ecdysozoa</taxon>
        <taxon>Arthropoda</taxon>
        <taxon>Hexapoda</taxon>
        <taxon>Collembola</taxon>
        <taxon>Symphypleona</taxon>
        <taxon>Sminthuridae</taxon>
        <taxon>Allacma</taxon>
    </lineage>
</organism>
<protein>
    <submittedName>
        <fullName evidence="1">Uncharacterized protein</fullName>
    </submittedName>
</protein>
<sequence length="51" mass="5570">WKHGEPPLKVEPPELNYTFEEEANDIEAGVDLDVGEIDFGDLALGSGDVEL</sequence>
<feature type="non-terminal residue" evidence="1">
    <location>
        <position position="1"/>
    </location>
</feature>
<dbReference type="OrthoDB" id="340432at2759"/>
<feature type="non-terminal residue" evidence="1">
    <location>
        <position position="51"/>
    </location>
</feature>
<keyword evidence="2" id="KW-1185">Reference proteome</keyword>
<comment type="caution">
    <text evidence="1">The sequence shown here is derived from an EMBL/GenBank/DDBJ whole genome shotgun (WGS) entry which is preliminary data.</text>
</comment>
<dbReference type="AlphaFoldDB" id="A0A8J2KG00"/>
<evidence type="ECO:0000313" key="1">
    <source>
        <dbReference type="EMBL" id="CAG7785925.1"/>
    </source>
</evidence>
<proteinExistence type="predicted"/>
<name>A0A8J2KG00_9HEXA</name>
<evidence type="ECO:0000313" key="2">
    <source>
        <dbReference type="Proteomes" id="UP000708208"/>
    </source>
</evidence>